<dbReference type="AlphaFoldDB" id="A0A7S2WMK5"/>
<accession>A0A7S2WMK5</accession>
<feature type="domain" description="Exocyst complex component Sec8 N-terminal" evidence="6">
    <location>
        <begin position="53"/>
        <end position="151"/>
    </location>
</feature>
<dbReference type="GO" id="GO:0006893">
    <property type="term" value="P:Golgi to plasma membrane transport"/>
    <property type="evidence" value="ECO:0007669"/>
    <property type="project" value="TreeGrafter"/>
</dbReference>
<evidence type="ECO:0000256" key="5">
    <source>
        <dbReference type="SAM" id="MobiDB-lite"/>
    </source>
</evidence>
<organism evidence="8">
    <name type="scientific">Mucochytrium quahogii</name>
    <dbReference type="NCBI Taxonomy" id="96639"/>
    <lineage>
        <taxon>Eukaryota</taxon>
        <taxon>Sar</taxon>
        <taxon>Stramenopiles</taxon>
        <taxon>Bigyra</taxon>
        <taxon>Labyrinthulomycetes</taxon>
        <taxon>Thraustochytrida</taxon>
        <taxon>Thraustochytriidae</taxon>
        <taxon>Mucochytrium</taxon>
    </lineage>
</organism>
<dbReference type="Pfam" id="PF04048">
    <property type="entry name" value="Sec8_N"/>
    <property type="match status" value="1"/>
</dbReference>
<keyword evidence="3 4" id="KW-0653">Protein transport</keyword>
<protein>
    <recommendedName>
        <fullName evidence="4">Exocyst complex component Sec8</fullName>
    </recommendedName>
</protein>
<dbReference type="InterPro" id="IPR039682">
    <property type="entry name" value="Sec8/EXOC4"/>
</dbReference>
<dbReference type="InterPro" id="IPR007191">
    <property type="entry name" value="Sec8_exocyst_N"/>
</dbReference>
<proteinExistence type="inferred from homology"/>
<comment type="function">
    <text evidence="4">Component of the exocyst complex involved in the docking of exocytic vesicles with fusion sites on the plasma membrane.</text>
</comment>
<dbReference type="EMBL" id="HBHK01020892">
    <property type="protein sequence ID" value="CAD9697668.1"/>
    <property type="molecule type" value="Transcribed_RNA"/>
</dbReference>
<dbReference type="PANTHER" id="PTHR14146">
    <property type="entry name" value="EXOCYST COMPLEX COMPONENT 4"/>
    <property type="match status" value="1"/>
</dbReference>
<evidence type="ECO:0000256" key="4">
    <source>
        <dbReference type="RuleBase" id="RU367079"/>
    </source>
</evidence>
<evidence type="ECO:0000256" key="2">
    <source>
        <dbReference type="ARBA" id="ARBA00022483"/>
    </source>
</evidence>
<dbReference type="GO" id="GO:0006612">
    <property type="term" value="P:protein targeting to membrane"/>
    <property type="evidence" value="ECO:0007669"/>
    <property type="project" value="UniProtKB-UniRule"/>
</dbReference>
<evidence type="ECO:0000259" key="7">
    <source>
        <dbReference type="Pfam" id="PF20652"/>
    </source>
</evidence>
<feature type="domain" description="Exocyst complex component Sec8 middle helical bundle" evidence="7">
    <location>
        <begin position="242"/>
        <end position="397"/>
    </location>
</feature>
<dbReference type="GO" id="GO:0000145">
    <property type="term" value="C:exocyst"/>
    <property type="evidence" value="ECO:0007669"/>
    <property type="project" value="UniProtKB-UniRule"/>
</dbReference>
<dbReference type="Pfam" id="PF20652">
    <property type="entry name" value="Sec8_C"/>
    <property type="match status" value="1"/>
</dbReference>
<dbReference type="GO" id="GO:0015031">
    <property type="term" value="P:protein transport"/>
    <property type="evidence" value="ECO:0007669"/>
    <property type="project" value="UniProtKB-KW"/>
</dbReference>
<dbReference type="InterPro" id="IPR048630">
    <property type="entry name" value="Sec8_M"/>
</dbReference>
<gene>
    <name evidence="8" type="ORF">QSP1433_LOCUS13288</name>
</gene>
<name>A0A7S2WMK5_9STRA</name>
<feature type="region of interest" description="Disordered" evidence="5">
    <location>
        <begin position="369"/>
        <end position="389"/>
    </location>
</feature>
<keyword evidence="2 4" id="KW-0268">Exocytosis</keyword>
<dbReference type="GO" id="GO:0006904">
    <property type="term" value="P:vesicle docking involved in exocytosis"/>
    <property type="evidence" value="ECO:0007669"/>
    <property type="project" value="InterPro"/>
</dbReference>
<keyword evidence="1 4" id="KW-0813">Transport</keyword>
<evidence type="ECO:0000313" key="8">
    <source>
        <dbReference type="EMBL" id="CAD9697668.1"/>
    </source>
</evidence>
<sequence>MDGIKPDYCREQRDFSVIPYIVDTLEQSRSKAIENSHTVQESVLVGVDEDEKEQYRADLARVEVEVVDIVDNNYEAFNSSVAGFSAIFQEFTEAQNKVRKLKDYVYKSKETLTNRKRNLKDLWFQKIQHVQVLELLSQMEEINDAPSKMDNMLESEDFVACVDCFQRVHDLAFGSDLASIGALQHLREELVLYKERIQVQLIQALLKYLSSSEHTTKLRRKLLGKSNFDGGEELSHHAVQALNSIVIALNKLSRLPAALHALKSNLREQLGGIVDKHLREAYDFKPPVGLSVSLEKIEEARILAMFTSVLRDFLGIFNRHVQFSTILQTESKSHAGRDYSLKETWSTIQVEVQELLELHLSAQLESNQNARGTENEIHQSEHGGGTNFRFSSIRSKTVDVTRTMQKDAYGSAKRTPICTPSPYRISYLSVLIHQFAEYGDRIAEMSVRPQLLGYVREFCTNVFVPTLRSDCLEVLNRSLERGVAWETYCKPNQAGTRMGHARTVGSQFDDEIGELCACCTNIGTALCEQLYKLGGVMQALSNVDCRLEGVVVDLLKHFSELCERETDRTISGKLCKTWTVRMTRFLKEDPFYIEIVTLSKRQTDFDRVSQALCSFAKDERAEEERLCKQVSWDKARRGYGTTPDLLSLVEMRRLAAIHSTCDLLFRSLALRTNFDKDAFAETHSSNDKVSEAFVNMAPKFLLVMKQMSNLLDSPSVRGILAKLDQTGERCLFALRSEFRVRCHAALKTLPQALASDNPSLERCTGMGQDLIQGMMSIEKSLAPQHGLYVIKSLSALIAKYIILTLQTYGTQPQRGKKKISTEKIRFLNLAVVHFQQTMWSILVSSHGGEKQNIRVARDQLVPFDGARRFLQSFELQDWQETEKSLKFASKALLDAISTRELEDLRQQFDT</sequence>
<dbReference type="PANTHER" id="PTHR14146:SF0">
    <property type="entry name" value="EXOCYST COMPLEX COMPONENT 4"/>
    <property type="match status" value="1"/>
</dbReference>
<evidence type="ECO:0000259" key="6">
    <source>
        <dbReference type="Pfam" id="PF04048"/>
    </source>
</evidence>
<evidence type="ECO:0000256" key="3">
    <source>
        <dbReference type="ARBA" id="ARBA00022927"/>
    </source>
</evidence>
<reference evidence="8" key="1">
    <citation type="submission" date="2021-01" db="EMBL/GenBank/DDBJ databases">
        <authorList>
            <person name="Corre E."/>
            <person name="Pelletier E."/>
            <person name="Niang G."/>
            <person name="Scheremetjew M."/>
            <person name="Finn R."/>
            <person name="Kale V."/>
            <person name="Holt S."/>
            <person name="Cochrane G."/>
            <person name="Meng A."/>
            <person name="Brown T."/>
            <person name="Cohen L."/>
        </authorList>
    </citation>
    <scope>NUCLEOTIDE SEQUENCE</scope>
    <source>
        <strain evidence="8">NY070348D</strain>
    </source>
</reference>
<dbReference type="GO" id="GO:0090522">
    <property type="term" value="P:vesicle tethering involved in exocytosis"/>
    <property type="evidence" value="ECO:0007669"/>
    <property type="project" value="UniProtKB-UniRule"/>
</dbReference>
<comment type="similarity">
    <text evidence="4">Belongs to the SEC8 family.</text>
</comment>
<evidence type="ECO:0000256" key="1">
    <source>
        <dbReference type="ARBA" id="ARBA00022448"/>
    </source>
</evidence>